<evidence type="ECO:0000256" key="1">
    <source>
        <dbReference type="SAM" id="Phobius"/>
    </source>
</evidence>
<keyword evidence="1" id="KW-1133">Transmembrane helix</keyword>
<comment type="caution">
    <text evidence="2">The sequence shown here is derived from an EMBL/GenBank/DDBJ whole genome shotgun (WGS) entry which is preliminary data.</text>
</comment>
<protein>
    <submittedName>
        <fullName evidence="2">Uncharacterized protein</fullName>
    </submittedName>
</protein>
<evidence type="ECO:0000313" key="3">
    <source>
        <dbReference type="Proteomes" id="UP001176961"/>
    </source>
</evidence>
<keyword evidence="1" id="KW-0812">Transmembrane</keyword>
<dbReference type="AlphaFoldDB" id="A0AA36GF68"/>
<gene>
    <name evidence="2" type="ORF">CYNAS_LOCUS726</name>
</gene>
<name>A0AA36GF68_CYLNA</name>
<keyword evidence="3" id="KW-1185">Reference proteome</keyword>
<dbReference type="EMBL" id="CATQJL010000001">
    <property type="protein sequence ID" value="CAJ0588743.1"/>
    <property type="molecule type" value="Genomic_DNA"/>
</dbReference>
<dbReference type="Proteomes" id="UP001176961">
    <property type="component" value="Unassembled WGS sequence"/>
</dbReference>
<feature type="transmembrane region" description="Helical" evidence="1">
    <location>
        <begin position="150"/>
        <end position="171"/>
    </location>
</feature>
<reference evidence="2" key="1">
    <citation type="submission" date="2023-07" db="EMBL/GenBank/DDBJ databases">
        <authorList>
            <consortium name="CYATHOMIX"/>
        </authorList>
    </citation>
    <scope>NUCLEOTIDE SEQUENCE</scope>
    <source>
        <strain evidence="2">N/A</strain>
    </source>
</reference>
<proteinExistence type="predicted"/>
<evidence type="ECO:0000313" key="2">
    <source>
        <dbReference type="EMBL" id="CAJ0588743.1"/>
    </source>
</evidence>
<sequence>MPKVGNEYMYLISVNLFGRTPPRTHLVSSLSQDCGMYSIRSTLGRRTISTSALRRCYDPRNRISMAYNATLKRAVPSSSESSKPLFLTKDSFEEHIKSQRTQSVGEDYGLKPTKMQKFFLLATHIYEKDADIPAYVACTTLNRMYDRMRILTSTFGITLFFIVLYCCQLASINKIKQAREDAGYKMH</sequence>
<accession>A0AA36GF68</accession>
<organism evidence="2 3">
    <name type="scientific">Cylicocyclus nassatus</name>
    <name type="common">Nematode worm</name>
    <dbReference type="NCBI Taxonomy" id="53992"/>
    <lineage>
        <taxon>Eukaryota</taxon>
        <taxon>Metazoa</taxon>
        <taxon>Ecdysozoa</taxon>
        <taxon>Nematoda</taxon>
        <taxon>Chromadorea</taxon>
        <taxon>Rhabditida</taxon>
        <taxon>Rhabditina</taxon>
        <taxon>Rhabditomorpha</taxon>
        <taxon>Strongyloidea</taxon>
        <taxon>Strongylidae</taxon>
        <taxon>Cylicocyclus</taxon>
    </lineage>
</organism>
<keyword evidence="1" id="KW-0472">Membrane</keyword>